<dbReference type="CDD" id="cd00067">
    <property type="entry name" value="GAL4"/>
    <property type="match status" value="1"/>
</dbReference>
<dbReference type="Pfam" id="PF00172">
    <property type="entry name" value="Zn_clus"/>
    <property type="match status" value="1"/>
</dbReference>
<evidence type="ECO:0000259" key="3">
    <source>
        <dbReference type="PROSITE" id="PS50048"/>
    </source>
</evidence>
<protein>
    <recommendedName>
        <fullName evidence="3">Zn(2)-C6 fungal-type domain-containing protein</fullName>
    </recommendedName>
</protein>
<reference evidence="4" key="2">
    <citation type="submission" date="2023-05" db="EMBL/GenBank/DDBJ databases">
        <authorList>
            <consortium name="Lawrence Berkeley National Laboratory"/>
            <person name="Steindorff A."/>
            <person name="Hensen N."/>
            <person name="Bonometti L."/>
            <person name="Westerberg I."/>
            <person name="Brannstrom I.O."/>
            <person name="Guillou S."/>
            <person name="Cros-Aarteil S."/>
            <person name="Calhoun S."/>
            <person name="Haridas S."/>
            <person name="Kuo A."/>
            <person name="Mondo S."/>
            <person name="Pangilinan J."/>
            <person name="Riley R."/>
            <person name="Labutti K."/>
            <person name="Andreopoulos B."/>
            <person name="Lipzen A."/>
            <person name="Chen C."/>
            <person name="Yanf M."/>
            <person name="Daum C."/>
            <person name="Ng V."/>
            <person name="Clum A."/>
            <person name="Ohm R."/>
            <person name="Martin F."/>
            <person name="Silar P."/>
            <person name="Natvig D."/>
            <person name="Lalanne C."/>
            <person name="Gautier V."/>
            <person name="Ament-Velasquez S.L."/>
            <person name="Kruys A."/>
            <person name="Hutchinson M.I."/>
            <person name="Powell A.J."/>
            <person name="Barry K."/>
            <person name="Miller A.N."/>
            <person name="Grigoriev I.V."/>
            <person name="Debuchy R."/>
            <person name="Gladieux P."/>
            <person name="Thoren M.H."/>
            <person name="Johannesson H."/>
        </authorList>
    </citation>
    <scope>NUCLEOTIDE SEQUENCE</scope>
    <source>
        <strain evidence="4">CBS 990.96</strain>
    </source>
</reference>
<dbReference type="PROSITE" id="PS00463">
    <property type="entry name" value="ZN2_CY6_FUNGAL_1"/>
    <property type="match status" value="1"/>
</dbReference>
<evidence type="ECO:0000256" key="1">
    <source>
        <dbReference type="ARBA" id="ARBA00023242"/>
    </source>
</evidence>
<dbReference type="Gene3D" id="4.10.240.10">
    <property type="entry name" value="Zn(2)-C6 fungal-type DNA-binding domain"/>
    <property type="match status" value="1"/>
</dbReference>
<evidence type="ECO:0000256" key="2">
    <source>
        <dbReference type="SAM" id="MobiDB-lite"/>
    </source>
</evidence>
<gene>
    <name evidence="4" type="ORF">QBC38DRAFT_352125</name>
</gene>
<dbReference type="InterPro" id="IPR001138">
    <property type="entry name" value="Zn2Cys6_DnaBD"/>
</dbReference>
<keyword evidence="5" id="KW-1185">Reference proteome</keyword>
<dbReference type="AlphaFoldDB" id="A0AAN7C127"/>
<evidence type="ECO:0000313" key="5">
    <source>
        <dbReference type="Proteomes" id="UP001301958"/>
    </source>
</evidence>
<dbReference type="Proteomes" id="UP001301958">
    <property type="component" value="Unassembled WGS sequence"/>
</dbReference>
<keyword evidence="1" id="KW-0539">Nucleus</keyword>
<dbReference type="GO" id="GO:0000981">
    <property type="term" value="F:DNA-binding transcription factor activity, RNA polymerase II-specific"/>
    <property type="evidence" value="ECO:0007669"/>
    <property type="project" value="InterPro"/>
</dbReference>
<feature type="compositionally biased region" description="Low complexity" evidence="2">
    <location>
        <begin position="25"/>
        <end position="48"/>
    </location>
</feature>
<dbReference type="SMART" id="SM00066">
    <property type="entry name" value="GAL4"/>
    <property type="match status" value="1"/>
</dbReference>
<sequence length="433" mass="48059">MDTPADYGPEDTGLAFLEPPRSPDSTSISAQTTSSSSSSSPSSTSQPARQHRKKPIPRRGHTKSRRGCFNCKKRKVKCQETRPECESCVRIGLVCTYPETQRDLVLASSSSSSSLPSSSALSAMSSWPTPTIFTGDDMRFFHHFLVAAFPPLPLCGEKIWHDAAALSHKYDFLMHAMLGLGASHLNLFGGNCAEKGLAHRVKAIQLLNKDLAKPCSSAAEGDARFAAIFALAFQASCMPEGMTEFMSMTRGCYIVATTAVMDFDNSLFRSFTEEGYVESVRRLVTGPGSLGYNEEVLLEEFLVSLRRLGPLCRSPLEVRFLSGIERTAKRARVWAADAFAESASLYSLLFHASNEEFTPFTDPNNCSAQLLAIHFMLLEFALGHYTMGSIGHRFAYKKMVVVHWMERLFSVLPEEYKEYADWPMSYVRRLAAR</sequence>
<organism evidence="4 5">
    <name type="scientific">Podospora fimiseda</name>
    <dbReference type="NCBI Taxonomy" id="252190"/>
    <lineage>
        <taxon>Eukaryota</taxon>
        <taxon>Fungi</taxon>
        <taxon>Dikarya</taxon>
        <taxon>Ascomycota</taxon>
        <taxon>Pezizomycotina</taxon>
        <taxon>Sordariomycetes</taxon>
        <taxon>Sordariomycetidae</taxon>
        <taxon>Sordariales</taxon>
        <taxon>Podosporaceae</taxon>
        <taxon>Podospora</taxon>
    </lineage>
</organism>
<dbReference type="InterPro" id="IPR021858">
    <property type="entry name" value="Fun_TF"/>
</dbReference>
<dbReference type="PRINTS" id="PR00755">
    <property type="entry name" value="AFLATOXINBRP"/>
</dbReference>
<feature type="compositionally biased region" description="Basic residues" evidence="2">
    <location>
        <begin position="49"/>
        <end position="65"/>
    </location>
</feature>
<dbReference type="PANTHER" id="PTHR47657:SF7">
    <property type="entry name" value="STEROL REGULATORY ELEMENT-BINDING PROTEIN ECM22"/>
    <property type="match status" value="1"/>
</dbReference>
<dbReference type="EMBL" id="MU865287">
    <property type="protein sequence ID" value="KAK4232613.1"/>
    <property type="molecule type" value="Genomic_DNA"/>
</dbReference>
<dbReference type="SUPFAM" id="SSF57701">
    <property type="entry name" value="Zn2/Cys6 DNA-binding domain"/>
    <property type="match status" value="1"/>
</dbReference>
<accession>A0AAN7C127</accession>
<comment type="caution">
    <text evidence="4">The sequence shown here is derived from an EMBL/GenBank/DDBJ whole genome shotgun (WGS) entry which is preliminary data.</text>
</comment>
<evidence type="ECO:0000313" key="4">
    <source>
        <dbReference type="EMBL" id="KAK4232613.1"/>
    </source>
</evidence>
<dbReference type="PROSITE" id="PS50048">
    <property type="entry name" value="ZN2_CY6_FUNGAL_2"/>
    <property type="match status" value="1"/>
</dbReference>
<reference evidence="4" key="1">
    <citation type="journal article" date="2023" name="Mol. Phylogenet. Evol.">
        <title>Genome-scale phylogeny and comparative genomics of the fungal order Sordariales.</title>
        <authorList>
            <person name="Hensen N."/>
            <person name="Bonometti L."/>
            <person name="Westerberg I."/>
            <person name="Brannstrom I.O."/>
            <person name="Guillou S."/>
            <person name="Cros-Aarteil S."/>
            <person name="Calhoun S."/>
            <person name="Haridas S."/>
            <person name="Kuo A."/>
            <person name="Mondo S."/>
            <person name="Pangilinan J."/>
            <person name="Riley R."/>
            <person name="LaButti K."/>
            <person name="Andreopoulos B."/>
            <person name="Lipzen A."/>
            <person name="Chen C."/>
            <person name="Yan M."/>
            <person name="Daum C."/>
            <person name="Ng V."/>
            <person name="Clum A."/>
            <person name="Steindorff A."/>
            <person name="Ohm R.A."/>
            <person name="Martin F."/>
            <person name="Silar P."/>
            <person name="Natvig D.O."/>
            <person name="Lalanne C."/>
            <person name="Gautier V."/>
            <person name="Ament-Velasquez S.L."/>
            <person name="Kruys A."/>
            <person name="Hutchinson M.I."/>
            <person name="Powell A.J."/>
            <person name="Barry K."/>
            <person name="Miller A.N."/>
            <person name="Grigoriev I.V."/>
            <person name="Debuchy R."/>
            <person name="Gladieux P."/>
            <person name="Hiltunen Thoren M."/>
            <person name="Johannesson H."/>
        </authorList>
    </citation>
    <scope>NUCLEOTIDE SEQUENCE</scope>
    <source>
        <strain evidence="4">CBS 990.96</strain>
    </source>
</reference>
<dbReference type="GO" id="GO:0008270">
    <property type="term" value="F:zinc ion binding"/>
    <property type="evidence" value="ECO:0007669"/>
    <property type="project" value="InterPro"/>
</dbReference>
<dbReference type="PANTHER" id="PTHR47657">
    <property type="entry name" value="STEROL REGULATORY ELEMENT-BINDING PROTEIN ECM22"/>
    <property type="match status" value="1"/>
</dbReference>
<name>A0AAN7C127_9PEZI</name>
<dbReference type="InterPro" id="IPR036864">
    <property type="entry name" value="Zn2-C6_fun-type_DNA-bd_sf"/>
</dbReference>
<feature type="region of interest" description="Disordered" evidence="2">
    <location>
        <begin position="1"/>
        <end position="65"/>
    </location>
</feature>
<dbReference type="Pfam" id="PF11951">
    <property type="entry name" value="Fungal_trans_2"/>
    <property type="match status" value="1"/>
</dbReference>
<proteinExistence type="predicted"/>
<dbReference type="InterPro" id="IPR052400">
    <property type="entry name" value="Zn2-C6_fungal_TF"/>
</dbReference>
<feature type="domain" description="Zn(2)-C6 fungal-type" evidence="3">
    <location>
        <begin position="67"/>
        <end position="97"/>
    </location>
</feature>